<dbReference type="GO" id="GO:0006879">
    <property type="term" value="P:intracellular iron ion homeostasis"/>
    <property type="evidence" value="ECO:0007669"/>
    <property type="project" value="UniProtKB-KW"/>
</dbReference>
<dbReference type="EC" id="1.16.3.1" evidence="6"/>
<dbReference type="GO" id="GO:0008198">
    <property type="term" value="F:ferrous iron binding"/>
    <property type="evidence" value="ECO:0007669"/>
    <property type="project" value="TreeGrafter"/>
</dbReference>
<feature type="binding site" evidence="5">
    <location>
        <position position="127"/>
    </location>
    <ligand>
        <name>Fe cation</name>
        <dbReference type="ChEBI" id="CHEBI:24875"/>
        <label>1</label>
    </ligand>
</feature>
<dbReference type="EMBL" id="OC863138">
    <property type="protein sequence ID" value="CAD7630799.1"/>
    <property type="molecule type" value="Genomic_DNA"/>
</dbReference>
<dbReference type="InterPro" id="IPR008331">
    <property type="entry name" value="Ferritin_DPS_dom"/>
</dbReference>
<comment type="function">
    <text evidence="6">Stores iron in a soluble, non-toxic, readily available form. Important for iron homeostasis. Iron is taken up in the ferrous form and deposited as ferric hydroxides after oxidation.</text>
</comment>
<dbReference type="SUPFAM" id="SSF47240">
    <property type="entry name" value="Ferritin-like"/>
    <property type="match status" value="1"/>
</dbReference>
<comment type="catalytic activity">
    <reaction evidence="6">
        <text>4 Fe(2+) + O2 + 4 H(+) = 4 Fe(3+) + 2 H2O</text>
        <dbReference type="Rhea" id="RHEA:11148"/>
        <dbReference type="ChEBI" id="CHEBI:15377"/>
        <dbReference type="ChEBI" id="CHEBI:15378"/>
        <dbReference type="ChEBI" id="CHEBI:15379"/>
        <dbReference type="ChEBI" id="CHEBI:29033"/>
        <dbReference type="ChEBI" id="CHEBI:29034"/>
        <dbReference type="EC" id="1.16.3.1"/>
    </reaction>
</comment>
<gene>
    <name evidence="8" type="ORF">OSB1V03_LOCUS11211</name>
</gene>
<proteinExistence type="inferred from homology"/>
<evidence type="ECO:0000313" key="9">
    <source>
        <dbReference type="Proteomes" id="UP000759131"/>
    </source>
</evidence>
<dbReference type="CDD" id="cd01056">
    <property type="entry name" value="Euk_Ferritin"/>
    <property type="match status" value="1"/>
</dbReference>
<evidence type="ECO:0000256" key="4">
    <source>
        <dbReference type="ARBA" id="ARBA00023004"/>
    </source>
</evidence>
<protein>
    <recommendedName>
        <fullName evidence="6">Ferritin</fullName>
        <ecNumber evidence="6">1.16.3.1</ecNumber>
    </recommendedName>
</protein>
<dbReference type="PANTHER" id="PTHR11431:SF75">
    <property type="entry name" value="FERRITIN"/>
    <property type="match status" value="1"/>
</dbReference>
<dbReference type="Gene3D" id="3.40.50.1460">
    <property type="match status" value="1"/>
</dbReference>
<dbReference type="Pfam" id="PF00210">
    <property type="entry name" value="Ferritin"/>
    <property type="match status" value="1"/>
</dbReference>
<dbReference type="Proteomes" id="UP000759131">
    <property type="component" value="Unassembled WGS sequence"/>
</dbReference>
<dbReference type="PROSITE" id="PS50905">
    <property type="entry name" value="FERRITIN_LIKE"/>
    <property type="match status" value="1"/>
</dbReference>
<sequence length="272" mass="31751">MYSDAWLYDYENKDPTVESLQEQYRYIESVINKSLDRDHQHSQQYEDLSIAKLPVSHFLGDQKPPTSLCIDPVPKDNCDSIPYTSAYVNRQQKQILYAKDIHEKYSQRQQNLNPQIESAINNITSSEFIGYYFYEQMAWYFNRDSVALPGFHAYFQSRADDLMKLARKFMEYQNKRGGRVILGDITAYPTQNDWTPLEAMTKSIFVEQTIMQHLLKQNALAESLKDSQFSGFLSNFLNEQVIDLKEMTDHVTQLKRVGPGIGEYLYDKDSIL</sequence>
<name>A0A7R9KWN5_9ACAR</name>
<evidence type="ECO:0000256" key="5">
    <source>
        <dbReference type="PIRSR" id="PIRSR601519-1"/>
    </source>
</evidence>
<reference evidence="8" key="1">
    <citation type="submission" date="2020-11" db="EMBL/GenBank/DDBJ databases">
        <authorList>
            <person name="Tran Van P."/>
        </authorList>
    </citation>
    <scope>NUCLEOTIDE SEQUENCE</scope>
</reference>
<feature type="non-terminal residue" evidence="8">
    <location>
        <position position="272"/>
    </location>
</feature>
<evidence type="ECO:0000256" key="2">
    <source>
        <dbReference type="ARBA" id="ARBA00022434"/>
    </source>
</evidence>
<dbReference type="GO" id="GO:0005737">
    <property type="term" value="C:cytoplasm"/>
    <property type="evidence" value="ECO:0007669"/>
    <property type="project" value="TreeGrafter"/>
</dbReference>
<dbReference type="InterPro" id="IPR009040">
    <property type="entry name" value="Ferritin-like_diiron"/>
</dbReference>
<dbReference type="InterPro" id="IPR009078">
    <property type="entry name" value="Ferritin-like_SF"/>
</dbReference>
<keyword evidence="9" id="KW-1185">Reference proteome</keyword>
<keyword evidence="2 6" id="KW-0409">Iron storage</keyword>
<keyword evidence="3 5" id="KW-0479">Metal-binding</keyword>
<accession>A0A7R9KWN5</accession>
<keyword evidence="6" id="KW-0560">Oxidoreductase</keyword>
<evidence type="ECO:0000259" key="7">
    <source>
        <dbReference type="PROSITE" id="PS50905"/>
    </source>
</evidence>
<evidence type="ECO:0000256" key="1">
    <source>
        <dbReference type="ARBA" id="ARBA00007513"/>
    </source>
</evidence>
<feature type="binding site" evidence="5">
    <location>
        <position position="240"/>
    </location>
    <ligand>
        <name>Fe cation</name>
        <dbReference type="ChEBI" id="CHEBI:24875"/>
        <label>1</label>
    </ligand>
</feature>
<feature type="domain" description="Ferritin-like diiron" evidence="7">
    <location>
        <begin position="110"/>
        <end position="258"/>
    </location>
</feature>
<dbReference type="GO" id="GO:0008199">
    <property type="term" value="F:ferric iron binding"/>
    <property type="evidence" value="ECO:0007669"/>
    <property type="project" value="InterPro"/>
</dbReference>
<dbReference type="InterPro" id="IPR012347">
    <property type="entry name" value="Ferritin-like"/>
</dbReference>
<evidence type="ECO:0000256" key="6">
    <source>
        <dbReference type="RuleBase" id="RU361145"/>
    </source>
</evidence>
<dbReference type="GO" id="GO:0006826">
    <property type="term" value="P:iron ion transport"/>
    <property type="evidence" value="ECO:0007669"/>
    <property type="project" value="InterPro"/>
</dbReference>
<evidence type="ECO:0000256" key="3">
    <source>
        <dbReference type="ARBA" id="ARBA00022723"/>
    </source>
</evidence>
<keyword evidence="4 5" id="KW-0408">Iron</keyword>
<organism evidence="8">
    <name type="scientific">Medioppia subpectinata</name>
    <dbReference type="NCBI Taxonomy" id="1979941"/>
    <lineage>
        <taxon>Eukaryota</taxon>
        <taxon>Metazoa</taxon>
        <taxon>Ecdysozoa</taxon>
        <taxon>Arthropoda</taxon>
        <taxon>Chelicerata</taxon>
        <taxon>Arachnida</taxon>
        <taxon>Acari</taxon>
        <taxon>Acariformes</taxon>
        <taxon>Sarcoptiformes</taxon>
        <taxon>Oribatida</taxon>
        <taxon>Brachypylina</taxon>
        <taxon>Oppioidea</taxon>
        <taxon>Oppiidae</taxon>
        <taxon>Medioppia</taxon>
    </lineage>
</organism>
<dbReference type="GO" id="GO:0004322">
    <property type="term" value="F:ferroxidase activity"/>
    <property type="evidence" value="ECO:0007669"/>
    <property type="project" value="UniProtKB-EC"/>
</dbReference>
<dbReference type="PANTHER" id="PTHR11431">
    <property type="entry name" value="FERRITIN"/>
    <property type="match status" value="1"/>
</dbReference>
<dbReference type="InterPro" id="IPR001519">
    <property type="entry name" value="Ferritin"/>
</dbReference>
<comment type="similarity">
    <text evidence="1 6">Belongs to the ferritin family.</text>
</comment>
<dbReference type="OrthoDB" id="186462at2759"/>
<dbReference type="EMBL" id="CAJPIZ010008563">
    <property type="protein sequence ID" value="CAG2111229.1"/>
    <property type="molecule type" value="Genomic_DNA"/>
</dbReference>
<dbReference type="Gene3D" id="1.20.1260.10">
    <property type="match status" value="1"/>
</dbReference>
<feature type="binding site" evidence="5">
    <location>
        <position position="207"/>
    </location>
    <ligand>
        <name>Fe cation</name>
        <dbReference type="ChEBI" id="CHEBI:24875"/>
        <label>1</label>
    </ligand>
</feature>
<evidence type="ECO:0000313" key="8">
    <source>
        <dbReference type="EMBL" id="CAD7630799.1"/>
    </source>
</evidence>
<dbReference type="AlphaFoldDB" id="A0A7R9KWN5"/>